<dbReference type="GO" id="GO:0016712">
    <property type="term" value="F:oxidoreductase activity, acting on paired donors, with incorporation or reduction of molecular oxygen, reduced flavin or flavoprotein as one donor, and incorporation of one atom of oxygen"/>
    <property type="evidence" value="ECO:0007669"/>
    <property type="project" value="TreeGrafter"/>
</dbReference>
<evidence type="ECO:0000256" key="14">
    <source>
        <dbReference type="SAM" id="SignalP"/>
    </source>
</evidence>
<dbReference type="GO" id="GO:0020037">
    <property type="term" value="F:heme binding"/>
    <property type="evidence" value="ECO:0007669"/>
    <property type="project" value="InterPro"/>
</dbReference>
<dbReference type="FunFam" id="1.10.630.10:FF:000238">
    <property type="entry name" value="Cytochrome P450 2A6"/>
    <property type="match status" value="1"/>
</dbReference>
<comment type="cofactor">
    <cofactor evidence="1 13">
        <name>heme</name>
        <dbReference type="ChEBI" id="CHEBI:30413"/>
    </cofactor>
</comment>
<protein>
    <submittedName>
        <fullName evidence="16">Cytochrome P450 2F2</fullName>
    </submittedName>
</protein>
<dbReference type="GO" id="GO:0008392">
    <property type="term" value="F:arachidonate epoxygenase activity"/>
    <property type="evidence" value="ECO:0007669"/>
    <property type="project" value="TreeGrafter"/>
</dbReference>
<dbReference type="GO" id="GO:0005506">
    <property type="term" value="F:iron ion binding"/>
    <property type="evidence" value="ECO:0007669"/>
    <property type="project" value="InterPro"/>
</dbReference>
<accession>A0A8U0NBR6</accession>
<comment type="subcellular location">
    <subcellularLocation>
        <location evidence="3">Endoplasmic reticulum membrane</location>
        <topology evidence="3">Peripheral membrane protein</topology>
    </subcellularLocation>
    <subcellularLocation>
        <location evidence="2">Microsome membrane</location>
        <topology evidence="2">Peripheral membrane protein</topology>
    </subcellularLocation>
</comment>
<keyword evidence="7" id="KW-0256">Endoplasmic reticulum</keyword>
<dbReference type="PRINTS" id="PR01957">
    <property type="entry name" value="EP450ICYP2F"/>
</dbReference>
<dbReference type="InterPro" id="IPR001128">
    <property type="entry name" value="Cyt_P450"/>
</dbReference>
<evidence type="ECO:0000256" key="13">
    <source>
        <dbReference type="PIRSR" id="PIRSR602401-1"/>
    </source>
</evidence>
<evidence type="ECO:0000256" key="12">
    <source>
        <dbReference type="ARBA" id="ARBA00023136"/>
    </source>
</evidence>
<keyword evidence="10 13" id="KW-0408">Iron</keyword>
<keyword evidence="8" id="KW-0492">Microsome</keyword>
<evidence type="ECO:0000256" key="4">
    <source>
        <dbReference type="ARBA" id="ARBA00010617"/>
    </source>
</evidence>
<dbReference type="PRINTS" id="PR00463">
    <property type="entry name" value="EP450I"/>
</dbReference>
<evidence type="ECO:0000256" key="10">
    <source>
        <dbReference type="ARBA" id="ARBA00023004"/>
    </source>
</evidence>
<evidence type="ECO:0000256" key="2">
    <source>
        <dbReference type="ARBA" id="ARBA00004174"/>
    </source>
</evidence>
<evidence type="ECO:0000256" key="5">
    <source>
        <dbReference type="ARBA" id="ARBA00022617"/>
    </source>
</evidence>
<keyword evidence="15" id="KW-1185">Reference proteome</keyword>
<dbReference type="GO" id="GO:0019373">
    <property type="term" value="P:epoxygenase P450 pathway"/>
    <property type="evidence" value="ECO:0007669"/>
    <property type="project" value="TreeGrafter"/>
</dbReference>
<keyword evidence="5 13" id="KW-0349">Heme</keyword>
<dbReference type="GO" id="GO:0006805">
    <property type="term" value="P:xenobiotic metabolic process"/>
    <property type="evidence" value="ECO:0007669"/>
    <property type="project" value="TreeGrafter"/>
</dbReference>
<dbReference type="GO" id="GO:0019825">
    <property type="term" value="F:oxygen binding"/>
    <property type="evidence" value="ECO:0007669"/>
    <property type="project" value="InterPro"/>
</dbReference>
<organism evidence="15 16">
    <name type="scientific">Mustela putorius furo</name>
    <name type="common">European domestic ferret</name>
    <name type="synonym">Mustela furo</name>
    <dbReference type="NCBI Taxonomy" id="9669"/>
    <lineage>
        <taxon>Eukaryota</taxon>
        <taxon>Metazoa</taxon>
        <taxon>Chordata</taxon>
        <taxon>Craniata</taxon>
        <taxon>Vertebrata</taxon>
        <taxon>Euteleostomi</taxon>
        <taxon>Mammalia</taxon>
        <taxon>Eutheria</taxon>
        <taxon>Laurasiatheria</taxon>
        <taxon>Carnivora</taxon>
        <taxon>Caniformia</taxon>
        <taxon>Musteloidea</taxon>
        <taxon>Mustelidae</taxon>
        <taxon>Mustelinae</taxon>
        <taxon>Mustela</taxon>
    </lineage>
</organism>
<dbReference type="RefSeq" id="XP_004776322.1">
    <property type="nucleotide sequence ID" value="XM_004776265.3"/>
</dbReference>
<dbReference type="Gene3D" id="1.10.630.10">
    <property type="entry name" value="Cytochrome P450"/>
    <property type="match status" value="1"/>
</dbReference>
<dbReference type="PANTHER" id="PTHR24300:SF84">
    <property type="entry name" value="CYTOCHROME P450, FAMILY 2, SUBFAMILY T, POLYPEPTIDE 4"/>
    <property type="match status" value="1"/>
</dbReference>
<dbReference type="GeneID" id="101670614"/>
<dbReference type="OrthoDB" id="3934656at2759"/>
<evidence type="ECO:0000256" key="6">
    <source>
        <dbReference type="ARBA" id="ARBA00022723"/>
    </source>
</evidence>
<dbReference type="InterPro" id="IPR036396">
    <property type="entry name" value="Cyt_P450_sf"/>
</dbReference>
<dbReference type="SUPFAM" id="SSF48264">
    <property type="entry name" value="Cytochrome P450"/>
    <property type="match status" value="1"/>
</dbReference>
<dbReference type="InterPro" id="IPR050182">
    <property type="entry name" value="Cytochrome_P450_fam2"/>
</dbReference>
<dbReference type="InterPro" id="IPR002401">
    <property type="entry name" value="Cyt_P450_E_grp-I"/>
</dbReference>
<evidence type="ECO:0000256" key="1">
    <source>
        <dbReference type="ARBA" id="ARBA00001971"/>
    </source>
</evidence>
<dbReference type="PANTHER" id="PTHR24300">
    <property type="entry name" value="CYTOCHROME P450 508A4-RELATED"/>
    <property type="match status" value="1"/>
</dbReference>
<gene>
    <name evidence="16" type="primary">LOC101670614</name>
</gene>
<evidence type="ECO:0000256" key="7">
    <source>
        <dbReference type="ARBA" id="ARBA00022824"/>
    </source>
</evidence>
<keyword evidence="14" id="KW-0732">Signal</keyword>
<dbReference type="PRINTS" id="PR00385">
    <property type="entry name" value="P450"/>
</dbReference>
<evidence type="ECO:0000313" key="15">
    <source>
        <dbReference type="Proteomes" id="UP000000715"/>
    </source>
</evidence>
<dbReference type="AlphaFoldDB" id="A0A8U0NBR6"/>
<keyword evidence="12" id="KW-0472">Membrane</keyword>
<proteinExistence type="inferred from homology"/>
<evidence type="ECO:0000256" key="8">
    <source>
        <dbReference type="ARBA" id="ARBA00022848"/>
    </source>
</evidence>
<dbReference type="KEGG" id="mpuf:101670614"/>
<evidence type="ECO:0000256" key="11">
    <source>
        <dbReference type="ARBA" id="ARBA00023033"/>
    </source>
</evidence>
<evidence type="ECO:0000256" key="3">
    <source>
        <dbReference type="ARBA" id="ARBA00004406"/>
    </source>
</evidence>
<feature type="chain" id="PRO_5035840007" evidence="14">
    <location>
        <begin position="27"/>
        <end position="497"/>
    </location>
</feature>
<dbReference type="Proteomes" id="UP000000715">
    <property type="component" value="Unplaced"/>
</dbReference>
<keyword evidence="9" id="KW-0560">Oxidoreductase</keyword>
<feature type="binding site" description="axial binding residue" evidence="13">
    <location>
        <position position="442"/>
    </location>
    <ligand>
        <name>heme</name>
        <dbReference type="ChEBI" id="CHEBI:30413"/>
    </ligand>
    <ligandPart>
        <name>Fe</name>
        <dbReference type="ChEBI" id="CHEBI:18248"/>
    </ligandPart>
</feature>
<evidence type="ECO:0000313" key="16">
    <source>
        <dbReference type="RefSeq" id="XP_004776322.1"/>
    </source>
</evidence>
<comment type="similarity">
    <text evidence="4">Belongs to the cytochrome P450 family.</text>
</comment>
<name>A0A8U0NBR6_MUSPF</name>
<feature type="signal peptide" evidence="14">
    <location>
        <begin position="1"/>
        <end position="26"/>
    </location>
</feature>
<sequence length="497" mass="55989">MVMGVTALLLLLLLVLLLALARRGWGAQGTQTRGSLPPGPTPLPLLGNLLQLEPGRLDQALMELSGRWGPVFTVRLGPRPAVVLCGYSALRDALVLQADAFSGRGAMAVFQHFTRGNGILFSNGPRWWTLRNFALGALKEFGLGTRTIEERILEEAACLLGKFQATIGATFNPRRLLDNAVSNVICSVVFGNRYGYEDPEFLRLLDLFHDNFRIMSSRWGEMYNIFPSLLEWLPGPHHRIFRNFMKLRVFISEQIKWHQQTRQPGEPRDFIDCFLDQMSKEQEDPESHFQEETLVMTTHNLFFGGTETTSTTLRYGLLILLKYPEVAAKVQAELDAVVGRTRTPRLEDCEHLPYTNAVLHEIQRFISVLPLGLPRALTRDTHLRGYFLPKGTFVIPVLKSSHQDPTQFKDPECFNPTNFLDDKGKFQSNDAFMPFAPGKRMCLGAGLARSEIFLFFTAILQRFCLLPVGSRTDINLTPQCTGLGNIPPAFQLRLVAR</sequence>
<keyword evidence="11" id="KW-0503">Monooxygenase</keyword>
<dbReference type="InterPro" id="IPR020469">
    <property type="entry name" value="Cyt_P450_CYP2_fam"/>
</dbReference>
<evidence type="ECO:0000256" key="9">
    <source>
        <dbReference type="ARBA" id="ARBA00023002"/>
    </source>
</evidence>
<dbReference type="Pfam" id="PF00067">
    <property type="entry name" value="p450"/>
    <property type="match status" value="1"/>
</dbReference>
<reference evidence="16" key="1">
    <citation type="submission" date="2025-08" db="UniProtKB">
        <authorList>
            <consortium name="RefSeq"/>
        </authorList>
    </citation>
    <scope>IDENTIFICATION</scope>
    <source>
        <tissue evidence="16">Brain</tissue>
    </source>
</reference>
<dbReference type="GO" id="GO:0005789">
    <property type="term" value="C:endoplasmic reticulum membrane"/>
    <property type="evidence" value="ECO:0007669"/>
    <property type="project" value="UniProtKB-SubCell"/>
</dbReference>
<keyword evidence="6 13" id="KW-0479">Metal-binding</keyword>